<organism evidence="1 2">
    <name type="scientific">Gimesia alba</name>
    <dbReference type="NCBI Taxonomy" id="2527973"/>
    <lineage>
        <taxon>Bacteria</taxon>
        <taxon>Pseudomonadati</taxon>
        <taxon>Planctomycetota</taxon>
        <taxon>Planctomycetia</taxon>
        <taxon>Planctomycetales</taxon>
        <taxon>Planctomycetaceae</taxon>
        <taxon>Gimesia</taxon>
    </lineage>
</organism>
<reference evidence="1 2" key="1">
    <citation type="submission" date="2019-02" db="EMBL/GenBank/DDBJ databases">
        <title>Deep-cultivation of Planctomycetes and their phenomic and genomic characterization uncovers novel biology.</title>
        <authorList>
            <person name="Wiegand S."/>
            <person name="Jogler M."/>
            <person name="Boedeker C."/>
            <person name="Pinto D."/>
            <person name="Vollmers J."/>
            <person name="Rivas-Marin E."/>
            <person name="Kohn T."/>
            <person name="Peeters S.H."/>
            <person name="Heuer A."/>
            <person name="Rast P."/>
            <person name="Oberbeckmann S."/>
            <person name="Bunk B."/>
            <person name="Jeske O."/>
            <person name="Meyerdierks A."/>
            <person name="Storesund J.E."/>
            <person name="Kallscheuer N."/>
            <person name="Luecker S."/>
            <person name="Lage O.M."/>
            <person name="Pohl T."/>
            <person name="Merkel B.J."/>
            <person name="Hornburger P."/>
            <person name="Mueller R.-W."/>
            <person name="Bruemmer F."/>
            <person name="Labrenz M."/>
            <person name="Spormann A.M."/>
            <person name="Op den Camp H."/>
            <person name="Overmann J."/>
            <person name="Amann R."/>
            <person name="Jetten M.S.M."/>
            <person name="Mascher T."/>
            <person name="Medema M.H."/>
            <person name="Devos D.P."/>
            <person name="Kaster A.-K."/>
            <person name="Ovreas L."/>
            <person name="Rohde M."/>
            <person name="Galperin M.Y."/>
            <person name="Jogler C."/>
        </authorList>
    </citation>
    <scope>NUCLEOTIDE SEQUENCE [LARGE SCALE GENOMIC DNA]</scope>
    <source>
        <strain evidence="1 2">Pan241w</strain>
    </source>
</reference>
<gene>
    <name evidence="1" type="ORF">Pan241w_37750</name>
</gene>
<evidence type="ECO:0008006" key="3">
    <source>
        <dbReference type="Google" id="ProtNLM"/>
    </source>
</evidence>
<dbReference type="AlphaFoldDB" id="A0A517RII9"/>
<dbReference type="Proteomes" id="UP000317171">
    <property type="component" value="Chromosome"/>
</dbReference>
<evidence type="ECO:0000313" key="1">
    <source>
        <dbReference type="EMBL" id="QDT43673.1"/>
    </source>
</evidence>
<accession>A0A517RII9</accession>
<protein>
    <recommendedName>
        <fullName evidence="3">Lincosamide resistance protein</fullName>
    </recommendedName>
</protein>
<dbReference type="KEGG" id="gaz:Pan241w_37750"/>
<keyword evidence="2" id="KW-1185">Reference proteome</keyword>
<name>A0A517RII9_9PLAN</name>
<evidence type="ECO:0000313" key="2">
    <source>
        <dbReference type="Proteomes" id="UP000317171"/>
    </source>
</evidence>
<sequence length="181" mass="21255">MPPPIHHWQSLPIPEIQSSLDGFTNWVLCGGRSIDWILRRTTRDHNDTDIGIFRSDIITCLNSFDPQRVYLCDPPGELITWDGEPIPECVHDIWITTKDEKQWSIQIMIYDDTVDSVIYRRDTRITWPKRKHTISIRGIKVLNPIITLLFKLHRHELQDKDCHDVSTLINSFANNRIYPDL</sequence>
<proteinExistence type="predicted"/>
<dbReference type="EMBL" id="CP036269">
    <property type="protein sequence ID" value="QDT43673.1"/>
    <property type="molecule type" value="Genomic_DNA"/>
</dbReference>
<dbReference type="Gene3D" id="3.30.460.40">
    <property type="match status" value="1"/>
</dbReference>
<dbReference type="RefSeq" id="WP_145218529.1">
    <property type="nucleotide sequence ID" value="NZ_CP036269.1"/>
</dbReference>
<dbReference type="OrthoDB" id="270371at2"/>